<sequence length="117" mass="12839">METPEPSAAELVESVVRAGADAGYRIDRDTEGRLQITAINNEPVKHSLTFAVTDQELRAYYLRLAANTGKPVAASTPWQTWTLLMSAHLDEAVYEAEVLDRACMITVGETGFQPMPT</sequence>
<keyword evidence="2" id="KW-1185">Reference proteome</keyword>
<gene>
    <name evidence="1" type="ORF">HGA15_31140</name>
</gene>
<accession>A0A846YU56</accession>
<comment type="caution">
    <text evidence="1">The sequence shown here is derived from an EMBL/GenBank/DDBJ whole genome shotgun (WGS) entry which is preliminary data.</text>
</comment>
<evidence type="ECO:0000313" key="1">
    <source>
        <dbReference type="EMBL" id="NKY60519.1"/>
    </source>
</evidence>
<organism evidence="1 2">
    <name type="scientific">Nocardia flavorosea</name>
    <dbReference type="NCBI Taxonomy" id="53429"/>
    <lineage>
        <taxon>Bacteria</taxon>
        <taxon>Bacillati</taxon>
        <taxon>Actinomycetota</taxon>
        <taxon>Actinomycetes</taxon>
        <taxon>Mycobacteriales</taxon>
        <taxon>Nocardiaceae</taxon>
        <taxon>Nocardia</taxon>
    </lineage>
</organism>
<dbReference type="Proteomes" id="UP000570678">
    <property type="component" value="Unassembled WGS sequence"/>
</dbReference>
<dbReference type="RefSeq" id="WP_062978554.1">
    <property type="nucleotide sequence ID" value="NZ_JAAXOT010000024.1"/>
</dbReference>
<dbReference type="AlphaFoldDB" id="A0A846YU56"/>
<dbReference type="EMBL" id="JAAXOT010000024">
    <property type="protein sequence ID" value="NKY60519.1"/>
    <property type="molecule type" value="Genomic_DNA"/>
</dbReference>
<proteinExistence type="predicted"/>
<evidence type="ECO:0000313" key="2">
    <source>
        <dbReference type="Proteomes" id="UP000570678"/>
    </source>
</evidence>
<name>A0A846YU56_9NOCA</name>
<protein>
    <submittedName>
        <fullName evidence="1">Uncharacterized protein</fullName>
    </submittedName>
</protein>
<reference evidence="1 2" key="1">
    <citation type="submission" date="2020-04" db="EMBL/GenBank/DDBJ databases">
        <title>MicrobeNet Type strains.</title>
        <authorList>
            <person name="Nicholson A.C."/>
        </authorList>
    </citation>
    <scope>NUCLEOTIDE SEQUENCE [LARGE SCALE GENOMIC DNA]</scope>
    <source>
        <strain evidence="1 2">JCM 3332</strain>
    </source>
</reference>